<dbReference type="HAMAP" id="MF_01401">
    <property type="entry name" value="MsrA"/>
    <property type="match status" value="1"/>
</dbReference>
<dbReference type="InParanoid" id="A0A1Z5KKP0"/>
<dbReference type="Pfam" id="PF01625">
    <property type="entry name" value="PMSR"/>
    <property type="match status" value="1"/>
</dbReference>
<dbReference type="GO" id="GO:0008113">
    <property type="term" value="F:peptide-methionine (S)-S-oxide reductase activity"/>
    <property type="evidence" value="ECO:0007669"/>
    <property type="project" value="UniProtKB-EC"/>
</dbReference>
<evidence type="ECO:0000256" key="2">
    <source>
        <dbReference type="ARBA" id="ARBA00012502"/>
    </source>
</evidence>
<keyword evidence="6" id="KW-0732">Signal</keyword>
<comment type="caution">
    <text evidence="8">The sequence shown here is derived from an EMBL/GenBank/DDBJ whole genome shotgun (WGS) entry which is preliminary data.</text>
</comment>
<gene>
    <name evidence="8" type="ORF">FisN_2Hh293</name>
</gene>
<dbReference type="PANTHER" id="PTHR42799:SF26">
    <property type="entry name" value="PEPTIDE-METHIONINE (S)-S-OXIDE REDUCTASE"/>
    <property type="match status" value="1"/>
</dbReference>
<reference evidence="8 9" key="1">
    <citation type="journal article" date="2015" name="Plant Cell">
        <title>Oil accumulation by the oleaginous diatom Fistulifera solaris as revealed by the genome and transcriptome.</title>
        <authorList>
            <person name="Tanaka T."/>
            <person name="Maeda Y."/>
            <person name="Veluchamy A."/>
            <person name="Tanaka M."/>
            <person name="Abida H."/>
            <person name="Marechal E."/>
            <person name="Bowler C."/>
            <person name="Muto M."/>
            <person name="Sunaga Y."/>
            <person name="Tanaka M."/>
            <person name="Yoshino T."/>
            <person name="Taniguchi T."/>
            <person name="Fukuda Y."/>
            <person name="Nemoto M."/>
            <person name="Matsumoto M."/>
            <person name="Wong P.S."/>
            <person name="Aburatani S."/>
            <person name="Fujibuchi W."/>
        </authorList>
    </citation>
    <scope>NUCLEOTIDE SEQUENCE [LARGE SCALE GENOMIC DNA]</scope>
    <source>
        <strain evidence="8 9">JPCC DA0580</strain>
    </source>
</reference>
<dbReference type="SUPFAM" id="SSF55068">
    <property type="entry name" value="Peptide methionine sulfoxide reductase"/>
    <property type="match status" value="1"/>
</dbReference>
<proteinExistence type="inferred from homology"/>
<dbReference type="OrthoDB" id="77405at2759"/>
<evidence type="ECO:0000256" key="6">
    <source>
        <dbReference type="SAM" id="SignalP"/>
    </source>
</evidence>
<protein>
    <recommendedName>
        <fullName evidence="2">peptide-methionine (S)-S-oxide reductase</fullName>
        <ecNumber evidence="2">1.8.4.11</ecNumber>
    </recommendedName>
    <alternativeName>
        <fullName evidence="5">Peptide-methionine (S)-S-oxide reductase</fullName>
    </alternativeName>
    <alternativeName>
        <fullName evidence="4">Protein-methionine-S-oxide reductase</fullName>
    </alternativeName>
</protein>
<dbReference type="Gene3D" id="3.30.1060.10">
    <property type="entry name" value="Peptide methionine sulphoxide reductase MsrA"/>
    <property type="match status" value="1"/>
</dbReference>
<dbReference type="AlphaFoldDB" id="A0A1Z5KKP0"/>
<dbReference type="NCBIfam" id="TIGR00401">
    <property type="entry name" value="msrA"/>
    <property type="match status" value="1"/>
</dbReference>
<evidence type="ECO:0000256" key="3">
    <source>
        <dbReference type="ARBA" id="ARBA00023002"/>
    </source>
</evidence>
<evidence type="ECO:0000256" key="4">
    <source>
        <dbReference type="ARBA" id="ARBA00030273"/>
    </source>
</evidence>
<dbReference type="EMBL" id="BDSP01000251">
    <property type="protein sequence ID" value="GAX26757.1"/>
    <property type="molecule type" value="Genomic_DNA"/>
</dbReference>
<dbReference type="InterPro" id="IPR050162">
    <property type="entry name" value="MsrA_MetSO_reductase"/>
</dbReference>
<dbReference type="FunFam" id="3.30.1060.10:FF:000002">
    <property type="entry name" value="Peptide methionine sulfoxide reductase"/>
    <property type="match status" value="1"/>
</dbReference>
<evidence type="ECO:0000259" key="7">
    <source>
        <dbReference type="Pfam" id="PF01625"/>
    </source>
</evidence>
<sequence length="264" mass="29337">MKYSRTVCTSLIALTSTTLAFRSSSSTFLGQSTIRQASRVIPYSATTPTMLLNKLFGGGAFGTERIAYQNLDHPGPELAKWAEQGKMPATSERDPHLALATFAGGCFWGLELAYQRVPGVQYTAVGYAQGPEEFPTYNQVCAGATGHTEAVMVYYDPKECDYSKLLDTFFDRVDPTTVNGQGRDFGKQYRTGIYFHTPEQEAIARARFEEEAKKYKKPMATELKAATPFWPAEKYHQQYLEKGGRFGMPQDASKGATETIRCYG</sequence>
<dbReference type="InterPro" id="IPR036509">
    <property type="entry name" value="Met_Sox_Rdtase_MsrA_sf"/>
</dbReference>
<keyword evidence="9" id="KW-1185">Reference proteome</keyword>
<dbReference type="Proteomes" id="UP000198406">
    <property type="component" value="Unassembled WGS sequence"/>
</dbReference>
<evidence type="ECO:0000256" key="5">
    <source>
        <dbReference type="ARBA" id="ARBA00030643"/>
    </source>
</evidence>
<keyword evidence="3 8" id="KW-0560">Oxidoreductase</keyword>
<feature type="chain" id="PRO_5011966986" description="peptide-methionine (S)-S-oxide reductase" evidence="6">
    <location>
        <begin position="21"/>
        <end position="264"/>
    </location>
</feature>
<name>A0A1Z5KKP0_FISSO</name>
<dbReference type="InterPro" id="IPR002569">
    <property type="entry name" value="Met_Sox_Rdtase_MsrA_dom"/>
</dbReference>
<feature type="signal peptide" evidence="6">
    <location>
        <begin position="1"/>
        <end position="20"/>
    </location>
</feature>
<evidence type="ECO:0000256" key="1">
    <source>
        <dbReference type="ARBA" id="ARBA00005591"/>
    </source>
</evidence>
<dbReference type="EC" id="1.8.4.11" evidence="2"/>
<accession>A0A1Z5KKP0</accession>
<organism evidence="8 9">
    <name type="scientific">Fistulifera solaris</name>
    <name type="common">Oleaginous diatom</name>
    <dbReference type="NCBI Taxonomy" id="1519565"/>
    <lineage>
        <taxon>Eukaryota</taxon>
        <taxon>Sar</taxon>
        <taxon>Stramenopiles</taxon>
        <taxon>Ochrophyta</taxon>
        <taxon>Bacillariophyta</taxon>
        <taxon>Bacillariophyceae</taxon>
        <taxon>Bacillariophycidae</taxon>
        <taxon>Naviculales</taxon>
        <taxon>Naviculaceae</taxon>
        <taxon>Fistulifera</taxon>
    </lineage>
</organism>
<dbReference type="PANTHER" id="PTHR42799">
    <property type="entry name" value="MITOCHONDRIAL PEPTIDE METHIONINE SULFOXIDE REDUCTASE"/>
    <property type="match status" value="1"/>
</dbReference>
<evidence type="ECO:0000313" key="8">
    <source>
        <dbReference type="EMBL" id="GAX26757.1"/>
    </source>
</evidence>
<evidence type="ECO:0000313" key="9">
    <source>
        <dbReference type="Proteomes" id="UP000198406"/>
    </source>
</evidence>
<feature type="domain" description="Peptide methionine sulphoxide reductase MsrA" evidence="7">
    <location>
        <begin position="100"/>
        <end position="242"/>
    </location>
</feature>
<comment type="similarity">
    <text evidence="1">Belongs to the MsrA Met sulfoxide reductase family.</text>
</comment>
<dbReference type="GO" id="GO:0005737">
    <property type="term" value="C:cytoplasm"/>
    <property type="evidence" value="ECO:0007669"/>
    <property type="project" value="TreeGrafter"/>
</dbReference>
<dbReference type="GO" id="GO:0034599">
    <property type="term" value="P:cellular response to oxidative stress"/>
    <property type="evidence" value="ECO:0007669"/>
    <property type="project" value="TreeGrafter"/>
</dbReference>